<dbReference type="FunFam" id="3.30.1360.60:FF:000001">
    <property type="entry name" value="PTS system glucose-specific IIBC component PtsG"/>
    <property type="match status" value="1"/>
</dbReference>
<dbReference type="PROSITE" id="PS51098">
    <property type="entry name" value="PTS_EIIB_TYPE_1"/>
    <property type="match status" value="1"/>
</dbReference>
<dbReference type="PROSITE" id="PS01035">
    <property type="entry name" value="PTS_EIIB_TYPE_1_CYS"/>
    <property type="match status" value="1"/>
</dbReference>
<dbReference type="GO" id="GO:0090589">
    <property type="term" value="F:protein-phosphocysteine-trehalose phosphotransferase system transporter activity"/>
    <property type="evidence" value="ECO:0007669"/>
    <property type="project" value="TreeGrafter"/>
</dbReference>
<dbReference type="InterPro" id="IPR001127">
    <property type="entry name" value="PTS_EIIA_1_perm"/>
</dbReference>
<feature type="transmembrane region" description="Helical" evidence="13">
    <location>
        <begin position="386"/>
        <end position="406"/>
    </location>
</feature>
<feature type="transmembrane region" description="Helical" evidence="13">
    <location>
        <begin position="291"/>
        <end position="312"/>
    </location>
</feature>
<dbReference type="InterPro" id="IPR003352">
    <property type="entry name" value="PTS_EIIC"/>
</dbReference>
<keyword evidence="2" id="KW-0813">Transport</keyword>
<evidence type="ECO:0000256" key="1">
    <source>
        <dbReference type="ARBA" id="ARBA00004651"/>
    </source>
</evidence>
<dbReference type="GO" id="GO:0005886">
    <property type="term" value="C:plasma membrane"/>
    <property type="evidence" value="ECO:0007669"/>
    <property type="project" value="UniProtKB-SubCell"/>
</dbReference>
<feature type="transmembrane region" description="Helical" evidence="13">
    <location>
        <begin position="176"/>
        <end position="198"/>
    </location>
</feature>
<feature type="domain" description="PTS EIIB type-1" evidence="15">
    <location>
        <begin position="4"/>
        <end position="87"/>
    </location>
</feature>
<evidence type="ECO:0000313" key="18">
    <source>
        <dbReference type="Proteomes" id="UP000434409"/>
    </source>
</evidence>
<dbReference type="InterPro" id="IPR013013">
    <property type="entry name" value="PTS_EIIC_1"/>
</dbReference>
<evidence type="ECO:0000256" key="4">
    <source>
        <dbReference type="ARBA" id="ARBA00022597"/>
    </source>
</evidence>
<feature type="transmembrane region" description="Helical" evidence="13">
    <location>
        <begin position="249"/>
        <end position="271"/>
    </location>
</feature>
<reference evidence="17 18" key="1">
    <citation type="submission" date="2019-08" db="EMBL/GenBank/DDBJ databases">
        <title>In-depth cultivation of the pig gut microbiome towards novel bacterial diversity and tailored functional studies.</title>
        <authorList>
            <person name="Wylensek D."/>
            <person name="Hitch T.C.A."/>
            <person name="Clavel T."/>
        </authorList>
    </citation>
    <scope>NUCLEOTIDE SEQUENCE [LARGE SCALE GENOMIC DNA]</scope>
    <source>
        <strain evidence="17 18">68-1-5</strain>
    </source>
</reference>
<feature type="transmembrane region" description="Helical" evidence="13">
    <location>
        <begin position="146"/>
        <end position="169"/>
    </location>
</feature>
<keyword evidence="18" id="KW-1185">Reference proteome</keyword>
<dbReference type="Pfam" id="PF02378">
    <property type="entry name" value="PTS_EIIC"/>
    <property type="match status" value="1"/>
</dbReference>
<dbReference type="PANTHER" id="PTHR30175:SF7">
    <property type="entry name" value="NEGATIVE REGULATOR OF SACY ACTIVITY"/>
    <property type="match status" value="1"/>
</dbReference>
<organism evidence="17 18">
    <name type="scientific">Suipraeoptans intestinalis</name>
    <dbReference type="NCBI Taxonomy" id="2606628"/>
    <lineage>
        <taxon>Bacteria</taxon>
        <taxon>Bacillati</taxon>
        <taxon>Bacillota</taxon>
        <taxon>Clostridia</taxon>
        <taxon>Lachnospirales</taxon>
        <taxon>Lachnospiraceae</taxon>
        <taxon>Suipraeoptans</taxon>
    </lineage>
</organism>
<dbReference type="Pfam" id="PF00358">
    <property type="entry name" value="PTS_EIIA_1"/>
    <property type="match status" value="1"/>
</dbReference>
<keyword evidence="3" id="KW-1003">Cell membrane</keyword>
<dbReference type="PROSITE" id="PS51103">
    <property type="entry name" value="PTS_EIIC_TYPE_1"/>
    <property type="match status" value="1"/>
</dbReference>
<keyword evidence="10 13" id="KW-0472">Membrane</keyword>
<sequence>MDYKKTAQQVYKLIGGKENLVSGAHCATRLRLVIVDNDKCDKDAIENLEGVKGVFFASGQLQVIFGTGVVNKVYAEFAQLADLGEVTKEEVKKAAAKNQNPLQRAVKALGDIFVPIIPAIVASGLLMGLLEGLAKVFPAMTESGTYTIIHLFSNAAFVFLPILIAVSAARAFGGNIYLGAVIGMIMIHPDLMNAWVAVSEKTLPSAEAWFGLYDIHLVGYQGHVIPVVIAVWFMCFLEKRLHKIVPEMFDLFVTPLVTVLVTGYCTLTIFGPVFSVLENGVLSAIQQLITLPYGIGGLICGAVYAITVVAGVHHMYNALEAGLLSATGFNIWMPIATAANVAQGGAALALALKTKNKKTKAMALPASLSAFLGITEPAIFGVNLRFMKPFVAGCIGGGVGALFASMMRVKATSYGITGIFGVLITTDFLVAYLLTMLIAAGVSFLLSWFLYKEVPEGQESGKENTKETKEEPETQKAGIEEAEAVEEENAGLPETDTAEILGSPLKGQAIPLSEVPDETFASGVLGQGAAVIPTEGKVVAPCDGEVATVFDTRHAIGLVSDKGAEILIHVGINTVDLKGEPFTAHVKDGDRIKRGDLLLEFDMDAIREKGLSLATPVILTNGDSYGQICLKKEGTIEYGEDFIEGR</sequence>
<dbReference type="GO" id="GO:0016301">
    <property type="term" value="F:kinase activity"/>
    <property type="evidence" value="ECO:0007669"/>
    <property type="project" value="UniProtKB-KW"/>
</dbReference>
<dbReference type="GO" id="GO:0008982">
    <property type="term" value="F:protein-N(PI)-phosphohistidine-sugar phosphotransferase activity"/>
    <property type="evidence" value="ECO:0007669"/>
    <property type="project" value="InterPro"/>
</dbReference>
<evidence type="ECO:0000256" key="12">
    <source>
        <dbReference type="SAM" id="MobiDB-lite"/>
    </source>
</evidence>
<dbReference type="EMBL" id="VULY01000018">
    <property type="protein sequence ID" value="MSR94508.1"/>
    <property type="molecule type" value="Genomic_DNA"/>
</dbReference>
<keyword evidence="6" id="KW-0598">Phosphotransferase system</keyword>
<evidence type="ECO:0000256" key="7">
    <source>
        <dbReference type="ARBA" id="ARBA00022692"/>
    </source>
</evidence>
<evidence type="ECO:0000259" key="14">
    <source>
        <dbReference type="PROSITE" id="PS51093"/>
    </source>
</evidence>
<name>A0A6N7UTF2_9FIRM</name>
<dbReference type="AlphaFoldDB" id="A0A6N7UTF2"/>
<dbReference type="GO" id="GO:0015771">
    <property type="term" value="P:trehalose transport"/>
    <property type="evidence" value="ECO:0007669"/>
    <property type="project" value="TreeGrafter"/>
</dbReference>
<dbReference type="PROSITE" id="PS00371">
    <property type="entry name" value="PTS_EIIA_TYPE_1_HIS"/>
    <property type="match status" value="1"/>
</dbReference>
<dbReference type="PROSITE" id="PS51093">
    <property type="entry name" value="PTS_EIIA_TYPE_1"/>
    <property type="match status" value="1"/>
</dbReference>
<feature type="region of interest" description="Disordered" evidence="12">
    <location>
        <begin position="457"/>
        <end position="478"/>
    </location>
</feature>
<dbReference type="Gene3D" id="2.70.70.10">
    <property type="entry name" value="Glucose Permease (Domain IIA)"/>
    <property type="match status" value="1"/>
</dbReference>
<feature type="compositionally biased region" description="Basic and acidic residues" evidence="12">
    <location>
        <begin position="457"/>
        <end position="474"/>
    </location>
</feature>
<dbReference type="InterPro" id="IPR001996">
    <property type="entry name" value="PTS_IIB_1"/>
</dbReference>
<keyword evidence="8" id="KW-0418">Kinase</keyword>
<evidence type="ECO:0000256" key="3">
    <source>
        <dbReference type="ARBA" id="ARBA00022475"/>
    </source>
</evidence>
<keyword evidence="5" id="KW-0808">Transferase</keyword>
<evidence type="ECO:0000259" key="16">
    <source>
        <dbReference type="PROSITE" id="PS51103"/>
    </source>
</evidence>
<evidence type="ECO:0000259" key="15">
    <source>
        <dbReference type="PROSITE" id="PS51098"/>
    </source>
</evidence>
<comment type="caution">
    <text evidence="17">The sequence shown here is derived from an EMBL/GenBank/DDBJ whole genome shotgun (WGS) entry which is preliminary data.</text>
</comment>
<dbReference type="InterPro" id="IPR036878">
    <property type="entry name" value="Glu_permease_IIB"/>
</dbReference>
<feature type="active site" description="Phosphocysteine intermediate; for EIIB activity" evidence="11">
    <location>
        <position position="26"/>
    </location>
</feature>
<dbReference type="Pfam" id="PF00367">
    <property type="entry name" value="PTS_EIIB"/>
    <property type="match status" value="1"/>
</dbReference>
<dbReference type="Proteomes" id="UP000434409">
    <property type="component" value="Unassembled WGS sequence"/>
</dbReference>
<dbReference type="NCBIfam" id="TIGR00826">
    <property type="entry name" value="EIIB_glc"/>
    <property type="match status" value="1"/>
</dbReference>
<evidence type="ECO:0000256" key="8">
    <source>
        <dbReference type="ARBA" id="ARBA00022777"/>
    </source>
</evidence>
<evidence type="ECO:0000256" key="10">
    <source>
        <dbReference type="ARBA" id="ARBA00023136"/>
    </source>
</evidence>
<dbReference type="Gene3D" id="3.30.1360.60">
    <property type="entry name" value="Glucose permease domain IIB"/>
    <property type="match status" value="1"/>
</dbReference>
<evidence type="ECO:0000256" key="13">
    <source>
        <dbReference type="SAM" id="Phobius"/>
    </source>
</evidence>
<dbReference type="GO" id="GO:0009401">
    <property type="term" value="P:phosphoenolpyruvate-dependent sugar phosphotransferase system"/>
    <property type="evidence" value="ECO:0007669"/>
    <property type="project" value="UniProtKB-KW"/>
</dbReference>
<feature type="transmembrane region" description="Helical" evidence="13">
    <location>
        <begin position="418"/>
        <end position="451"/>
    </location>
</feature>
<feature type="domain" description="PTS EIIA type-1" evidence="14">
    <location>
        <begin position="517"/>
        <end position="621"/>
    </location>
</feature>
<proteinExistence type="predicted"/>
<accession>A0A6N7UTF2</accession>
<dbReference type="InterPro" id="IPR011055">
    <property type="entry name" value="Dup_hybrid_motif"/>
</dbReference>
<keyword evidence="7 13" id="KW-0812">Transmembrane</keyword>
<dbReference type="SUPFAM" id="SSF55604">
    <property type="entry name" value="Glucose permease domain IIB"/>
    <property type="match status" value="1"/>
</dbReference>
<evidence type="ECO:0000313" key="17">
    <source>
        <dbReference type="EMBL" id="MSR94508.1"/>
    </source>
</evidence>
<feature type="transmembrane region" description="Helical" evidence="13">
    <location>
        <begin position="112"/>
        <end position="134"/>
    </location>
</feature>
<dbReference type="FunFam" id="2.70.70.10:FF:000001">
    <property type="entry name" value="PTS system glucose-specific IIA component"/>
    <property type="match status" value="1"/>
</dbReference>
<dbReference type="PANTHER" id="PTHR30175">
    <property type="entry name" value="PHOSPHOTRANSFERASE SYSTEM TRANSPORT PROTEIN"/>
    <property type="match status" value="1"/>
</dbReference>
<dbReference type="InterPro" id="IPR050558">
    <property type="entry name" value="PTS_Sugar-Specific_Components"/>
</dbReference>
<dbReference type="SUPFAM" id="SSF51261">
    <property type="entry name" value="Duplicated hybrid motif"/>
    <property type="match status" value="1"/>
</dbReference>
<keyword evidence="9 13" id="KW-1133">Transmembrane helix</keyword>
<evidence type="ECO:0000256" key="11">
    <source>
        <dbReference type="PROSITE-ProRule" id="PRU00421"/>
    </source>
</evidence>
<feature type="transmembrane region" description="Helical" evidence="13">
    <location>
        <begin position="218"/>
        <end position="237"/>
    </location>
</feature>
<evidence type="ECO:0000256" key="2">
    <source>
        <dbReference type="ARBA" id="ARBA00022448"/>
    </source>
</evidence>
<comment type="subcellular location">
    <subcellularLocation>
        <location evidence="1">Cell membrane</location>
        <topology evidence="1">Multi-pass membrane protein</topology>
    </subcellularLocation>
</comment>
<gene>
    <name evidence="17" type="ORF">FYJ34_09625</name>
</gene>
<dbReference type="CDD" id="cd00212">
    <property type="entry name" value="PTS_IIB_glc"/>
    <property type="match status" value="1"/>
</dbReference>
<protein>
    <submittedName>
        <fullName evidence="17">PTS beta-glucoside transporter subunit IIBCA</fullName>
    </submittedName>
</protein>
<dbReference type="NCBIfam" id="TIGR00830">
    <property type="entry name" value="PTBA"/>
    <property type="match status" value="1"/>
</dbReference>
<dbReference type="InterPro" id="IPR018113">
    <property type="entry name" value="PTrfase_EIIB_Cys"/>
</dbReference>
<feature type="transmembrane region" description="Helical" evidence="13">
    <location>
        <begin position="361"/>
        <end position="380"/>
    </location>
</feature>
<feature type="domain" description="PTS EIIC type-1" evidence="16">
    <location>
        <begin position="107"/>
        <end position="468"/>
    </location>
</feature>
<keyword evidence="4" id="KW-0762">Sugar transport</keyword>
<evidence type="ECO:0000256" key="6">
    <source>
        <dbReference type="ARBA" id="ARBA00022683"/>
    </source>
</evidence>
<evidence type="ECO:0000256" key="9">
    <source>
        <dbReference type="ARBA" id="ARBA00022989"/>
    </source>
</evidence>
<evidence type="ECO:0000256" key="5">
    <source>
        <dbReference type="ARBA" id="ARBA00022679"/>
    </source>
</evidence>